<dbReference type="GO" id="GO:0009279">
    <property type="term" value="C:cell outer membrane"/>
    <property type="evidence" value="ECO:0007669"/>
    <property type="project" value="UniProtKB-SubCell"/>
</dbReference>
<dbReference type="PROSITE" id="PS52016">
    <property type="entry name" value="TONB_DEPENDENT_REC_3"/>
    <property type="match status" value="1"/>
</dbReference>
<evidence type="ECO:0000313" key="10">
    <source>
        <dbReference type="EMBL" id="KAA3759200.1"/>
    </source>
</evidence>
<keyword evidence="2 7" id="KW-0813">Transport</keyword>
<sequence>MKRKLMLLLTCLFVSIGLVTAQTQKVTGVVISEEDGQPVVGASVLVKGTNLGTITDVDGNFTLSSVPSSAKTLQISYIGMQTQEVTIKPTVKVILKSDSQMVDEVVVVAYGSAKKSSLTGSVDIVKADQLTKVPVNSVDQALQGKAAGVQVTASTGRPGAGANIKIRGTSSISAGNDPLYVIDGVPVSSTDFAALNSNDIEYMSILKDASATAIYGSRGANGVILITTKKGQSGKTTVNAKALFGISTRTLTDGDFTMMNAQEKLLYERQLGSGQGASMTDEEIAAAPNTNWADEVFRTGFTQSYELNVSGGTDATRFYISGQYFDQDAIVPGSYLTRGTVRANIEHKIKDRLKINFSSSAGVSKEGLLRTDRNALNPFNYIYSANPYDAPYNEDGTYNTDIIVGGVPLNIFENIDNNPSYINKLKMLGAFSLEWRIWDEIKYTTVAGIDYTQNLQYQFNHPESQLSQILGSPYGYRRDSYAHRATWVWTNMLSYDKTFNDVHQVKAIVGMEAQSSNYRDIAAAVSGYPTGKLDAIDIGATDKDVEGITTDWRMLSYLATAGYTYDDKYIVDAAIRRDGSSRFGADNQFGTFWAIGLGWNMERESFLEDVEWLSRLKLRGSVGTSGNNNIGDYAAQGVYGYGSYNGASTAYPKRLPNPELSWEKSMQSSVGLDAAFFDSRLNITFDLYKRKTTDLLLATRLSMTSGFSSRIDNVGELMNKGYELAISGDIIKTNDWTFSLNGMISQNKNKIEKLYKGNDITVGWNNLIKEGYPINVYKMVRWAGVNPANGDALYYTKDGKITNVYDSNDAVILDDKTPDPKYFGSFGARVAYKGIELNADFYFSGGNYIYNHNRFFTESDGAQIGQNLDKSLLYDQWKQPGDITNVPRQDLNNSTYMSTRYLEDGSYMRLRNLTLAYTFPKSLLKPLKVENLRIFAQGLNLFTITNFRGLDPEVGDSPTTGLAATAGPAAAVLDFSFPASRTIMFGIEIGF</sequence>
<organism evidence="10 11">
    <name type="scientific">Bacteroides salyersiae</name>
    <dbReference type="NCBI Taxonomy" id="291644"/>
    <lineage>
        <taxon>Bacteria</taxon>
        <taxon>Pseudomonadati</taxon>
        <taxon>Bacteroidota</taxon>
        <taxon>Bacteroidia</taxon>
        <taxon>Bacteroidales</taxon>
        <taxon>Bacteroidaceae</taxon>
        <taxon>Bacteroides</taxon>
    </lineage>
</organism>
<comment type="subcellular location">
    <subcellularLocation>
        <location evidence="1 7">Cell outer membrane</location>
        <topology evidence="1 7">Multi-pass membrane protein</topology>
    </subcellularLocation>
</comment>
<dbReference type="InterPro" id="IPR039426">
    <property type="entry name" value="TonB-dep_rcpt-like"/>
</dbReference>
<dbReference type="RefSeq" id="WP_005926086.1">
    <property type="nucleotide sequence ID" value="NZ_CABKSE010000001.1"/>
</dbReference>
<dbReference type="FunFam" id="2.60.40.1120:FF:000003">
    <property type="entry name" value="Outer membrane protein Omp121"/>
    <property type="match status" value="1"/>
</dbReference>
<dbReference type="NCBIfam" id="TIGR04056">
    <property type="entry name" value="OMP_RagA_SusC"/>
    <property type="match status" value="1"/>
</dbReference>
<dbReference type="FunFam" id="2.170.130.10:FF:000008">
    <property type="entry name" value="SusC/RagA family TonB-linked outer membrane protein"/>
    <property type="match status" value="1"/>
</dbReference>
<dbReference type="Proteomes" id="UP000422221">
    <property type="component" value="Unassembled WGS sequence"/>
</dbReference>
<name>A0A7J4XDZ3_9BACE</name>
<dbReference type="NCBIfam" id="TIGR04057">
    <property type="entry name" value="SusC_RagA_signa"/>
    <property type="match status" value="1"/>
</dbReference>
<evidence type="ECO:0000256" key="7">
    <source>
        <dbReference type="PROSITE-ProRule" id="PRU01360"/>
    </source>
</evidence>
<dbReference type="InterPro" id="IPR036942">
    <property type="entry name" value="Beta-barrel_TonB_sf"/>
</dbReference>
<dbReference type="SUPFAM" id="SSF49464">
    <property type="entry name" value="Carboxypeptidase regulatory domain-like"/>
    <property type="match status" value="1"/>
</dbReference>
<protein>
    <submittedName>
        <fullName evidence="10">TonB-dependent receptor</fullName>
    </submittedName>
</protein>
<proteinExistence type="inferred from homology"/>
<keyword evidence="5 7" id="KW-0472">Membrane</keyword>
<keyword evidence="4 7" id="KW-0812">Transmembrane</keyword>
<evidence type="ECO:0000313" key="11">
    <source>
        <dbReference type="Proteomes" id="UP000422221"/>
    </source>
</evidence>
<evidence type="ECO:0000256" key="2">
    <source>
        <dbReference type="ARBA" id="ARBA00022448"/>
    </source>
</evidence>
<feature type="signal peptide" evidence="8">
    <location>
        <begin position="1"/>
        <end position="21"/>
    </location>
</feature>
<dbReference type="InterPro" id="IPR023996">
    <property type="entry name" value="TonB-dep_OMP_SusC/RagA"/>
</dbReference>
<dbReference type="EMBL" id="VWMK01000023">
    <property type="protein sequence ID" value="KAA3759200.1"/>
    <property type="molecule type" value="Genomic_DNA"/>
</dbReference>
<feature type="domain" description="TonB-dependent receptor plug" evidence="9">
    <location>
        <begin position="115"/>
        <end position="223"/>
    </location>
</feature>
<comment type="caution">
    <text evidence="10">The sequence shown here is derived from an EMBL/GenBank/DDBJ whole genome shotgun (WGS) entry which is preliminary data.</text>
</comment>
<evidence type="ECO:0000256" key="4">
    <source>
        <dbReference type="ARBA" id="ARBA00022692"/>
    </source>
</evidence>
<dbReference type="SUPFAM" id="SSF56935">
    <property type="entry name" value="Porins"/>
    <property type="match status" value="1"/>
</dbReference>
<evidence type="ECO:0000256" key="1">
    <source>
        <dbReference type="ARBA" id="ARBA00004571"/>
    </source>
</evidence>
<keyword evidence="6 7" id="KW-0998">Cell outer membrane</keyword>
<evidence type="ECO:0000256" key="6">
    <source>
        <dbReference type="ARBA" id="ARBA00023237"/>
    </source>
</evidence>
<keyword evidence="10" id="KW-0675">Receptor</keyword>
<dbReference type="AlphaFoldDB" id="A0A7J4XDZ3"/>
<evidence type="ECO:0000256" key="8">
    <source>
        <dbReference type="SAM" id="SignalP"/>
    </source>
</evidence>
<dbReference type="InterPro" id="IPR023997">
    <property type="entry name" value="TonB-dep_OMP_SusC/RagA_CS"/>
</dbReference>
<gene>
    <name evidence="10" type="ORF">F3F73_19385</name>
</gene>
<evidence type="ECO:0000259" key="9">
    <source>
        <dbReference type="Pfam" id="PF07715"/>
    </source>
</evidence>
<dbReference type="InterPro" id="IPR012910">
    <property type="entry name" value="Plug_dom"/>
</dbReference>
<dbReference type="InterPro" id="IPR037066">
    <property type="entry name" value="Plug_dom_sf"/>
</dbReference>
<reference evidence="10 11" key="1">
    <citation type="journal article" date="2019" name="Nat. Med.">
        <title>A library of human gut bacterial isolates paired with longitudinal multiomics data enables mechanistic microbiome research.</title>
        <authorList>
            <person name="Poyet M."/>
            <person name="Groussin M."/>
            <person name="Gibbons S.M."/>
            <person name="Avila-Pacheco J."/>
            <person name="Jiang X."/>
            <person name="Kearney S.M."/>
            <person name="Perrotta A.R."/>
            <person name="Berdy B."/>
            <person name="Zhao S."/>
            <person name="Lieberman T.D."/>
            <person name="Swanson P.K."/>
            <person name="Smith M."/>
            <person name="Roesemann S."/>
            <person name="Alexander J.E."/>
            <person name="Rich S.A."/>
            <person name="Livny J."/>
            <person name="Vlamakis H."/>
            <person name="Clish C."/>
            <person name="Bullock K."/>
            <person name="Deik A."/>
            <person name="Scott J."/>
            <person name="Pierce K.A."/>
            <person name="Xavier R.J."/>
            <person name="Alm E.J."/>
        </authorList>
    </citation>
    <scope>NUCLEOTIDE SEQUENCE [LARGE SCALE GENOMIC DNA]</scope>
    <source>
        <strain evidence="10 11">BIOML-A10</strain>
    </source>
</reference>
<dbReference type="Gene3D" id="2.40.170.20">
    <property type="entry name" value="TonB-dependent receptor, beta-barrel domain"/>
    <property type="match status" value="1"/>
</dbReference>
<dbReference type="InterPro" id="IPR008969">
    <property type="entry name" value="CarboxyPept-like_regulatory"/>
</dbReference>
<dbReference type="Pfam" id="PF13715">
    <property type="entry name" value="CarbopepD_reg_2"/>
    <property type="match status" value="1"/>
</dbReference>
<dbReference type="Gene3D" id="2.60.40.1120">
    <property type="entry name" value="Carboxypeptidase-like, regulatory domain"/>
    <property type="match status" value="1"/>
</dbReference>
<keyword evidence="3 7" id="KW-1134">Transmembrane beta strand</keyword>
<dbReference type="Gene3D" id="2.170.130.10">
    <property type="entry name" value="TonB-dependent receptor, plug domain"/>
    <property type="match status" value="1"/>
</dbReference>
<feature type="chain" id="PRO_5029681646" evidence="8">
    <location>
        <begin position="22"/>
        <end position="991"/>
    </location>
</feature>
<evidence type="ECO:0000256" key="5">
    <source>
        <dbReference type="ARBA" id="ARBA00023136"/>
    </source>
</evidence>
<accession>A0A7J4XDZ3</accession>
<comment type="similarity">
    <text evidence="7">Belongs to the TonB-dependent receptor family.</text>
</comment>
<evidence type="ECO:0000256" key="3">
    <source>
        <dbReference type="ARBA" id="ARBA00022452"/>
    </source>
</evidence>
<keyword evidence="8" id="KW-0732">Signal</keyword>
<dbReference type="Pfam" id="PF07715">
    <property type="entry name" value="Plug"/>
    <property type="match status" value="1"/>
</dbReference>